<reference evidence="1 2" key="1">
    <citation type="submission" date="2020-08" db="EMBL/GenBank/DDBJ databases">
        <title>Sequencing the genomes of 1000 actinobacteria strains.</title>
        <authorList>
            <person name="Klenk H.-P."/>
        </authorList>
    </citation>
    <scope>NUCLEOTIDE SEQUENCE [LARGE SCALE GENOMIC DNA]</scope>
    <source>
        <strain evidence="1 2">DSM 45084</strain>
    </source>
</reference>
<gene>
    <name evidence="1" type="ORF">F4559_003826</name>
</gene>
<comment type="caution">
    <text evidence="1">The sequence shown here is derived from an EMBL/GenBank/DDBJ whole genome shotgun (WGS) entry which is preliminary data.</text>
</comment>
<evidence type="ECO:0000313" key="2">
    <source>
        <dbReference type="Proteomes" id="UP000542674"/>
    </source>
</evidence>
<dbReference type="EMBL" id="JACHJS010000001">
    <property type="protein sequence ID" value="MBB4966467.1"/>
    <property type="molecule type" value="Genomic_DNA"/>
</dbReference>
<evidence type="ECO:0000313" key="1">
    <source>
        <dbReference type="EMBL" id="MBB4966467.1"/>
    </source>
</evidence>
<dbReference type="Proteomes" id="UP000542674">
    <property type="component" value="Unassembled WGS sequence"/>
</dbReference>
<keyword evidence="2" id="KW-1185">Reference proteome</keyword>
<name>A0A7W7WWY1_9PSEU</name>
<dbReference type="RefSeq" id="WP_184670467.1">
    <property type="nucleotide sequence ID" value="NZ_BAABAI010000024.1"/>
</dbReference>
<dbReference type="AlphaFoldDB" id="A0A7W7WWY1"/>
<accession>A0A7W7WWY1</accession>
<sequence length="320" mass="33431">MTTIGVTVLGPPGSGRTTLMAAMSAWSDGRLSTSDPGGGPHAAWRALTAHGLLPREGAPVHDLVLRDGDEVVAVLRCAEVSPADPADPAAVARVAASDAVHLVLDGGLLAAGPPDGLFEYMTALVRRALDVRRGVGRPAFPVVVLISKTDLIVGAADAAGVSHEERLAEVVEAVPGLLPVVRDEDVTAMVCPVQVGWFGAAREARVDPARVHPHGLDQAVVFTAGYHLAQEESRCGAELRALAAAVEVRQDELAGLGRHRRGRRRELESAVSAAVAGYARVEELRKTLRRRTDVLSAALAGHVPVLRHGHPINTGAPRAG</sequence>
<organism evidence="1 2">
    <name type="scientific">Saccharothrix violaceirubra</name>
    <dbReference type="NCBI Taxonomy" id="413306"/>
    <lineage>
        <taxon>Bacteria</taxon>
        <taxon>Bacillati</taxon>
        <taxon>Actinomycetota</taxon>
        <taxon>Actinomycetes</taxon>
        <taxon>Pseudonocardiales</taxon>
        <taxon>Pseudonocardiaceae</taxon>
        <taxon>Saccharothrix</taxon>
    </lineage>
</organism>
<protein>
    <submittedName>
        <fullName evidence="1">Uncharacterized protein</fullName>
    </submittedName>
</protein>
<proteinExistence type="predicted"/>